<dbReference type="Proteomes" id="UP000002675">
    <property type="component" value="Chromosome I"/>
</dbReference>
<evidence type="ECO:0000313" key="1">
    <source>
        <dbReference type="EMBL" id="BAC94857.1"/>
    </source>
</evidence>
<sequence>MSNCSKLVVTFLATNWPFLSHTVSEIMHLLGGTMKVFTLDDLSYNGVHQGVHSWDHPQGDNPYYWHPDWLHIAEDATGMYPKRELDVPAGETATEQHAAEAIVKHLNGE</sequence>
<protein>
    <submittedName>
        <fullName evidence="1">Uncharacterized protein</fullName>
    </submittedName>
</protein>
<name>Q7MJR7_VIBVY</name>
<dbReference type="STRING" id="672.VV93_v1c18570"/>
<proteinExistence type="predicted"/>
<dbReference type="AlphaFoldDB" id="Q7MJR7"/>
<gene>
    <name evidence="1" type="ordered locus">VV2093</name>
</gene>
<evidence type="ECO:0000313" key="2">
    <source>
        <dbReference type="Proteomes" id="UP000002675"/>
    </source>
</evidence>
<dbReference type="EMBL" id="BA000037">
    <property type="protein sequence ID" value="BAC94857.1"/>
    <property type="molecule type" value="Genomic_DNA"/>
</dbReference>
<dbReference type="KEGG" id="vvy:VV2093"/>
<reference evidence="1 2" key="1">
    <citation type="journal article" date="2003" name="Genome Res.">
        <title>Comparative genome analysis of Vibrio vulnificus, a marine pathogen.</title>
        <authorList>
            <person name="Chen C.Y."/>
            <person name="Wu K.M."/>
            <person name="Chang Y.C."/>
            <person name="Chang C.H."/>
            <person name="Tsai H.C."/>
            <person name="Liao T.L."/>
            <person name="Liu Y.M."/>
            <person name="Chen H.J."/>
            <person name="Shen A.B."/>
            <person name="Li J.C."/>
            <person name="Su T.L."/>
            <person name="Shao C.P."/>
            <person name="Lee C.T."/>
            <person name="Hor L.I."/>
            <person name="Tsai S.F."/>
        </authorList>
    </citation>
    <scope>NUCLEOTIDE SEQUENCE [LARGE SCALE GENOMIC DNA]</scope>
    <source>
        <strain evidence="1 2">YJ016</strain>
    </source>
</reference>
<dbReference type="HOGENOM" id="CLU_150101_1_0_6"/>
<dbReference type="eggNOG" id="ENOG5031NB1">
    <property type="taxonomic scope" value="Bacteria"/>
</dbReference>
<organism evidence="1 2">
    <name type="scientific">Vibrio vulnificus (strain YJ016)</name>
    <dbReference type="NCBI Taxonomy" id="196600"/>
    <lineage>
        <taxon>Bacteria</taxon>
        <taxon>Pseudomonadati</taxon>
        <taxon>Pseudomonadota</taxon>
        <taxon>Gammaproteobacteria</taxon>
        <taxon>Vibrionales</taxon>
        <taxon>Vibrionaceae</taxon>
        <taxon>Vibrio</taxon>
    </lineage>
</organism>
<accession>Q7MJR7</accession>